<feature type="compositionally biased region" description="Polar residues" evidence="1">
    <location>
        <begin position="385"/>
        <end position="396"/>
    </location>
</feature>
<feature type="compositionally biased region" description="Basic and acidic residues" evidence="1">
    <location>
        <begin position="399"/>
        <end position="408"/>
    </location>
</feature>
<feature type="compositionally biased region" description="Polar residues" evidence="1">
    <location>
        <begin position="241"/>
        <end position="261"/>
    </location>
</feature>
<evidence type="ECO:0000256" key="1">
    <source>
        <dbReference type="SAM" id="MobiDB-lite"/>
    </source>
</evidence>
<comment type="caution">
    <text evidence="2">The sequence shown here is derived from an EMBL/GenBank/DDBJ whole genome shotgun (WGS) entry which is preliminary data.</text>
</comment>
<feature type="compositionally biased region" description="Basic and acidic residues" evidence="1">
    <location>
        <begin position="522"/>
        <end position="544"/>
    </location>
</feature>
<feature type="region of interest" description="Disordered" evidence="1">
    <location>
        <begin position="1"/>
        <end position="57"/>
    </location>
</feature>
<protein>
    <submittedName>
        <fullName evidence="2">Uncharacterized protein</fullName>
    </submittedName>
</protein>
<feature type="compositionally biased region" description="Low complexity" evidence="1">
    <location>
        <begin position="566"/>
        <end position="576"/>
    </location>
</feature>
<dbReference type="InterPro" id="IPR017956">
    <property type="entry name" value="AT_hook_DNA-bd_motif"/>
</dbReference>
<feature type="compositionally biased region" description="Polar residues" evidence="1">
    <location>
        <begin position="39"/>
        <end position="55"/>
    </location>
</feature>
<keyword evidence="3" id="KW-1185">Reference proteome</keyword>
<feature type="region of interest" description="Disordered" evidence="1">
    <location>
        <begin position="821"/>
        <end position="841"/>
    </location>
</feature>
<feature type="compositionally biased region" description="Low complexity" evidence="1">
    <location>
        <begin position="507"/>
        <end position="516"/>
    </location>
</feature>
<dbReference type="OrthoDB" id="3946221at2759"/>
<accession>A0A9P4R066</accession>
<gene>
    <name evidence="2" type="ORF">EJ04DRAFT_493853</name>
</gene>
<evidence type="ECO:0000313" key="2">
    <source>
        <dbReference type="EMBL" id="KAF2734291.1"/>
    </source>
</evidence>
<name>A0A9P4R066_9PLEO</name>
<dbReference type="EMBL" id="ML996150">
    <property type="protein sequence ID" value="KAF2734291.1"/>
    <property type="molecule type" value="Genomic_DNA"/>
</dbReference>
<feature type="region of interest" description="Disordered" evidence="1">
    <location>
        <begin position="656"/>
        <end position="785"/>
    </location>
</feature>
<organism evidence="2 3">
    <name type="scientific">Polyplosphaeria fusca</name>
    <dbReference type="NCBI Taxonomy" id="682080"/>
    <lineage>
        <taxon>Eukaryota</taxon>
        <taxon>Fungi</taxon>
        <taxon>Dikarya</taxon>
        <taxon>Ascomycota</taxon>
        <taxon>Pezizomycotina</taxon>
        <taxon>Dothideomycetes</taxon>
        <taxon>Pleosporomycetidae</taxon>
        <taxon>Pleosporales</taxon>
        <taxon>Tetraplosphaeriaceae</taxon>
        <taxon>Polyplosphaeria</taxon>
    </lineage>
</organism>
<feature type="region of interest" description="Disordered" evidence="1">
    <location>
        <begin position="385"/>
        <end position="489"/>
    </location>
</feature>
<feature type="compositionally biased region" description="Basic residues" evidence="1">
    <location>
        <begin position="152"/>
        <end position="171"/>
    </location>
</feature>
<feature type="compositionally biased region" description="Basic residues" evidence="1">
    <location>
        <begin position="710"/>
        <end position="719"/>
    </location>
</feature>
<dbReference type="Proteomes" id="UP000799444">
    <property type="component" value="Unassembled WGS sequence"/>
</dbReference>
<feature type="region of interest" description="Disordered" evidence="1">
    <location>
        <begin position="504"/>
        <end position="620"/>
    </location>
</feature>
<feature type="region of interest" description="Disordered" evidence="1">
    <location>
        <begin position="97"/>
        <end position="373"/>
    </location>
</feature>
<sequence>MASRARTPVLSSDAFDNSYPESSPDPLAASFTENKPKSRPTTRSTKGPLASSSPNKVARTFEMSDLEHALDFSSPSKSMVMNTGRPGGLSPWKIKVTVQAEPGSGSDEENLASPTMRRVTRTKTTTVPLKDADASSPVKRRGRPRKSDTAPKPKRSSTPVRKRSQSKRGRRSSIGVADSSTNVEETPADVVPKKKRGRPRKSVQPAPETEDAAVVQTPVDLPDSIHEDPTPNELQAAASAPRTSFRQTRSIVVPQPSTTAPTFDEHEEPLISTPIDTDLSRKIRARKRTPAAKAVPLRDSSDDEANPPTPTTEEDEIHASIHSVQQSEIREITPQAEAGAALSEVSDDDDFEGVTEFAFDEGVTRGPDDTTILDSENFSMVSVESLPSNGRLSSPVLSHAEHAPRVPRTEPATNKTLLQIPTAVSRGTRSSPLPPREALSITGSVDNEANLPSPRSSPPRETTPSIGYRSPSNPPPIEPAQPCLSRATTPKLSRVVKAGVALQGVLEPPQATPQAQAEEEAKDERRDRLDDLFRGFSEGTRRELQAGLRLGEQLAKQGHNRKSRESSPSLSSPCKAPSKRSADDVFYPRLGFGKSRLPTPEEKDYVLSPPPPVENGDVHYPSLEVADNSNALISPARSVDEMSWRVDTPPVRAIHNTTQTVPAPAQVQHEGYSDIWQEEASRSSDLPEPEGSPQLHDIFADNGQQATKPTRSKIPRTWRRTSGSDFSYSDEIESAKDTPSSTESDEAAAETNKSKAKLMEPVIPEELSDEDGDGDESVASDDTGMFFQSNLPNVFRRRSHGNESRLSEKFDPSLLLEGESMLPDLSPTKTPAKSHADLFQSTPPLAESSPLPQTPNWMRPHPLRHTPQLARLYAAPTRSSPLRQELRHSGSDDSYGQEMEESTLPQSSPFRTQVDDTLASDAQQLQQEMEYAYEGQTASSIRRVRAEADAHAMAYEAQDRTLGEIEEVTEVSKSYRSTVVLPSSPPQRVADSILAPKRAYPSLFGDNYPVLEPTSTSPAPKRKPVVAAQAPREEKILAQAPPKPQGLISRLTTSLWGALAAPAPPPVHPAIVDADPLPKIEPWTKTHYKALERLFLLHKKQPTLFAPAASQGASNANNALLSRFLRDGKKPFVGVRFSNWGYSVTMTESLIVLCAVYMQLLTLKDIAEYEACVGRRIVMGVSGIHPRETGLPIEEFDVVRRLASIVMCEDLRRDERRGLVIDRTGELLIEWPGEE</sequence>
<evidence type="ECO:0000313" key="3">
    <source>
        <dbReference type="Proteomes" id="UP000799444"/>
    </source>
</evidence>
<feature type="region of interest" description="Disordered" evidence="1">
    <location>
        <begin position="877"/>
        <end position="909"/>
    </location>
</feature>
<feature type="compositionally biased region" description="Acidic residues" evidence="1">
    <location>
        <begin position="766"/>
        <end position="779"/>
    </location>
</feature>
<reference evidence="2" key="1">
    <citation type="journal article" date="2020" name="Stud. Mycol.">
        <title>101 Dothideomycetes genomes: a test case for predicting lifestyles and emergence of pathogens.</title>
        <authorList>
            <person name="Haridas S."/>
            <person name="Albert R."/>
            <person name="Binder M."/>
            <person name="Bloem J."/>
            <person name="Labutti K."/>
            <person name="Salamov A."/>
            <person name="Andreopoulos B."/>
            <person name="Baker S."/>
            <person name="Barry K."/>
            <person name="Bills G."/>
            <person name="Bluhm B."/>
            <person name="Cannon C."/>
            <person name="Castanera R."/>
            <person name="Culley D."/>
            <person name="Daum C."/>
            <person name="Ezra D."/>
            <person name="Gonzalez J."/>
            <person name="Henrissat B."/>
            <person name="Kuo A."/>
            <person name="Liang C."/>
            <person name="Lipzen A."/>
            <person name="Lutzoni F."/>
            <person name="Magnuson J."/>
            <person name="Mondo S."/>
            <person name="Nolan M."/>
            <person name="Ohm R."/>
            <person name="Pangilinan J."/>
            <person name="Park H.-J."/>
            <person name="Ramirez L."/>
            <person name="Alfaro M."/>
            <person name="Sun H."/>
            <person name="Tritt A."/>
            <person name="Yoshinaga Y."/>
            <person name="Zwiers L.-H."/>
            <person name="Turgeon B."/>
            <person name="Goodwin S."/>
            <person name="Spatafora J."/>
            <person name="Crous P."/>
            <person name="Grigoriev I."/>
        </authorList>
    </citation>
    <scope>NUCLEOTIDE SEQUENCE</scope>
    <source>
        <strain evidence="2">CBS 125425</strain>
    </source>
</reference>
<proteinExistence type="predicted"/>
<dbReference type="GO" id="GO:0003677">
    <property type="term" value="F:DNA binding"/>
    <property type="evidence" value="ECO:0007669"/>
    <property type="project" value="InterPro"/>
</dbReference>
<dbReference type="SMART" id="SM00384">
    <property type="entry name" value="AT_hook"/>
    <property type="match status" value="2"/>
</dbReference>
<dbReference type="AlphaFoldDB" id="A0A9P4R066"/>